<evidence type="ECO:0000256" key="1">
    <source>
        <dbReference type="SAM" id="MobiDB-lite"/>
    </source>
</evidence>
<keyword evidence="2" id="KW-0732">Signal</keyword>
<organism evidence="3">
    <name type="scientific">Guillardia theta (strain CCMP2712)</name>
    <name type="common">Cryptophyte</name>
    <dbReference type="NCBI Taxonomy" id="905079"/>
    <lineage>
        <taxon>Eukaryota</taxon>
        <taxon>Cryptophyceae</taxon>
        <taxon>Pyrenomonadales</taxon>
        <taxon>Geminigeraceae</taxon>
        <taxon>Guillardia</taxon>
    </lineage>
</organism>
<dbReference type="PaxDb" id="55529-EKX45894"/>
<feature type="signal peptide" evidence="2">
    <location>
        <begin position="1"/>
        <end position="29"/>
    </location>
</feature>
<name>L1JCP8_GUITC</name>
<dbReference type="AlphaFoldDB" id="L1JCP8"/>
<dbReference type="EnsemblProtists" id="EKX45894">
    <property type="protein sequence ID" value="EKX45894"/>
    <property type="gene ID" value="GUITHDRAFT_138722"/>
</dbReference>
<protein>
    <submittedName>
        <fullName evidence="3 4">Uncharacterized protein</fullName>
    </submittedName>
</protein>
<accession>L1JCP8</accession>
<feature type="chain" id="PRO_5008771249" evidence="2">
    <location>
        <begin position="30"/>
        <end position="274"/>
    </location>
</feature>
<gene>
    <name evidence="3" type="ORF">GUITHDRAFT_138722</name>
</gene>
<feature type="region of interest" description="Disordered" evidence="1">
    <location>
        <begin position="44"/>
        <end position="69"/>
    </location>
</feature>
<reference evidence="5" key="2">
    <citation type="submission" date="2012-11" db="EMBL/GenBank/DDBJ databases">
        <authorList>
            <person name="Kuo A."/>
            <person name="Curtis B.A."/>
            <person name="Tanifuji G."/>
            <person name="Burki F."/>
            <person name="Gruber A."/>
            <person name="Irimia M."/>
            <person name="Maruyama S."/>
            <person name="Arias M.C."/>
            <person name="Ball S.G."/>
            <person name="Gile G.H."/>
            <person name="Hirakawa Y."/>
            <person name="Hopkins J.F."/>
            <person name="Rensing S.A."/>
            <person name="Schmutz J."/>
            <person name="Symeonidi A."/>
            <person name="Elias M."/>
            <person name="Eveleigh R.J."/>
            <person name="Herman E.K."/>
            <person name="Klute M.J."/>
            <person name="Nakayama T."/>
            <person name="Obornik M."/>
            <person name="Reyes-Prieto A."/>
            <person name="Armbrust E.V."/>
            <person name="Aves S.J."/>
            <person name="Beiko R.G."/>
            <person name="Coutinho P."/>
            <person name="Dacks J.B."/>
            <person name="Durnford D.G."/>
            <person name="Fast N.M."/>
            <person name="Green B.R."/>
            <person name="Grisdale C."/>
            <person name="Hempe F."/>
            <person name="Henrissat B."/>
            <person name="Hoppner M.P."/>
            <person name="Ishida K.-I."/>
            <person name="Kim E."/>
            <person name="Koreny L."/>
            <person name="Kroth P.G."/>
            <person name="Liu Y."/>
            <person name="Malik S.-B."/>
            <person name="Maier U.G."/>
            <person name="McRose D."/>
            <person name="Mock T."/>
            <person name="Neilson J.A."/>
            <person name="Onodera N.T."/>
            <person name="Poole A.M."/>
            <person name="Pritham E.J."/>
            <person name="Richards T.A."/>
            <person name="Rocap G."/>
            <person name="Roy S.W."/>
            <person name="Sarai C."/>
            <person name="Schaack S."/>
            <person name="Shirato S."/>
            <person name="Slamovits C.H."/>
            <person name="Spencer D.F."/>
            <person name="Suzuki S."/>
            <person name="Worden A.Z."/>
            <person name="Zauner S."/>
            <person name="Barry K."/>
            <person name="Bell C."/>
            <person name="Bharti A.K."/>
            <person name="Crow J.A."/>
            <person name="Grimwood J."/>
            <person name="Kramer R."/>
            <person name="Lindquist E."/>
            <person name="Lucas S."/>
            <person name="Salamov A."/>
            <person name="McFadden G.I."/>
            <person name="Lane C.E."/>
            <person name="Keeling P.J."/>
            <person name="Gray M.W."/>
            <person name="Grigoriev I.V."/>
            <person name="Archibald J.M."/>
        </authorList>
    </citation>
    <scope>NUCLEOTIDE SEQUENCE</scope>
    <source>
        <strain evidence="5">CCMP2712</strain>
    </source>
</reference>
<sequence>MKSRGAGGATMAVAMLLLLMMMMIVLVEGIPRIETMMIEDPVSHGHGLATHRRPNLKMNVPSKDRPPSMGLQPCKHAATGFASTEFIPLAACRGGDGGAEHVHLKSHIHLDDKSGRKGTNPLVVLQRTFSMRPEYEFTQKDEDTFMNTTRLMRHVVHGLLVHSFVQSLVVVNNVWEQGIVAIPQFGDCIDELWYAYFINAASASYEAIVHTQGADIHNLMQAVQQECQLWKKYRVPLIIKTVLMFIMLTWKLVKMLKGDRFLLSQYHKIMGKQS</sequence>
<dbReference type="KEGG" id="gtt:GUITHDRAFT_138722"/>
<dbReference type="EMBL" id="JH992997">
    <property type="protein sequence ID" value="EKX45894.1"/>
    <property type="molecule type" value="Genomic_DNA"/>
</dbReference>
<evidence type="ECO:0000313" key="4">
    <source>
        <dbReference type="EnsemblProtists" id="EKX45894"/>
    </source>
</evidence>
<evidence type="ECO:0000313" key="3">
    <source>
        <dbReference type="EMBL" id="EKX45894.1"/>
    </source>
</evidence>
<evidence type="ECO:0000313" key="5">
    <source>
        <dbReference type="Proteomes" id="UP000011087"/>
    </source>
</evidence>
<keyword evidence="5" id="KW-1185">Reference proteome</keyword>
<dbReference type="HOGENOM" id="CLU_1017222_0_0_1"/>
<proteinExistence type="predicted"/>
<reference evidence="3 5" key="1">
    <citation type="journal article" date="2012" name="Nature">
        <title>Algal genomes reveal evolutionary mosaicism and the fate of nucleomorphs.</title>
        <authorList>
            <consortium name="DOE Joint Genome Institute"/>
            <person name="Curtis B.A."/>
            <person name="Tanifuji G."/>
            <person name="Burki F."/>
            <person name="Gruber A."/>
            <person name="Irimia M."/>
            <person name="Maruyama S."/>
            <person name="Arias M.C."/>
            <person name="Ball S.G."/>
            <person name="Gile G.H."/>
            <person name="Hirakawa Y."/>
            <person name="Hopkins J.F."/>
            <person name="Kuo A."/>
            <person name="Rensing S.A."/>
            <person name="Schmutz J."/>
            <person name="Symeonidi A."/>
            <person name="Elias M."/>
            <person name="Eveleigh R.J."/>
            <person name="Herman E.K."/>
            <person name="Klute M.J."/>
            <person name="Nakayama T."/>
            <person name="Obornik M."/>
            <person name="Reyes-Prieto A."/>
            <person name="Armbrust E.V."/>
            <person name="Aves S.J."/>
            <person name="Beiko R.G."/>
            <person name="Coutinho P."/>
            <person name="Dacks J.B."/>
            <person name="Durnford D.G."/>
            <person name="Fast N.M."/>
            <person name="Green B.R."/>
            <person name="Grisdale C.J."/>
            <person name="Hempel F."/>
            <person name="Henrissat B."/>
            <person name="Hoppner M.P."/>
            <person name="Ishida K."/>
            <person name="Kim E."/>
            <person name="Koreny L."/>
            <person name="Kroth P.G."/>
            <person name="Liu Y."/>
            <person name="Malik S.B."/>
            <person name="Maier U.G."/>
            <person name="McRose D."/>
            <person name="Mock T."/>
            <person name="Neilson J.A."/>
            <person name="Onodera N.T."/>
            <person name="Poole A.M."/>
            <person name="Pritham E.J."/>
            <person name="Richards T.A."/>
            <person name="Rocap G."/>
            <person name="Roy S.W."/>
            <person name="Sarai C."/>
            <person name="Schaack S."/>
            <person name="Shirato S."/>
            <person name="Slamovits C.H."/>
            <person name="Spencer D.F."/>
            <person name="Suzuki S."/>
            <person name="Worden A.Z."/>
            <person name="Zauner S."/>
            <person name="Barry K."/>
            <person name="Bell C."/>
            <person name="Bharti A.K."/>
            <person name="Crow J.A."/>
            <person name="Grimwood J."/>
            <person name="Kramer R."/>
            <person name="Lindquist E."/>
            <person name="Lucas S."/>
            <person name="Salamov A."/>
            <person name="McFadden G.I."/>
            <person name="Lane C.E."/>
            <person name="Keeling P.J."/>
            <person name="Gray M.W."/>
            <person name="Grigoriev I.V."/>
            <person name="Archibald J.M."/>
        </authorList>
    </citation>
    <scope>NUCLEOTIDE SEQUENCE</scope>
    <source>
        <strain evidence="3 5">CCMP2712</strain>
    </source>
</reference>
<reference evidence="4" key="3">
    <citation type="submission" date="2015-06" db="UniProtKB">
        <authorList>
            <consortium name="EnsemblProtists"/>
        </authorList>
    </citation>
    <scope>IDENTIFICATION</scope>
</reference>
<dbReference type="RefSeq" id="XP_005832874.1">
    <property type="nucleotide sequence ID" value="XM_005832817.1"/>
</dbReference>
<dbReference type="Proteomes" id="UP000011087">
    <property type="component" value="Unassembled WGS sequence"/>
</dbReference>
<dbReference type="GeneID" id="17302492"/>
<evidence type="ECO:0000256" key="2">
    <source>
        <dbReference type="SAM" id="SignalP"/>
    </source>
</evidence>